<comment type="similarity">
    <text evidence="5">Belongs to the eIF-3 subunit A family.</text>
</comment>
<dbReference type="PANTHER" id="PTHR14005">
    <property type="entry name" value="EUKARYOTIC TRANSLATION INITIATION FACTOR 3, THETA SUBUNIT"/>
    <property type="match status" value="1"/>
</dbReference>
<dbReference type="Pfam" id="PF22591">
    <property type="entry name" value="eIF3a_PCI_TPR-like"/>
    <property type="match status" value="1"/>
</dbReference>
<protein>
    <recommendedName>
        <fullName evidence="5">Eukaryotic translation initiation factor 3 subunit A</fullName>
        <shortName evidence="5">eIF3a</shortName>
    </recommendedName>
    <alternativeName>
        <fullName evidence="5">Eukaryotic translation initiation factor 3 110 kDa subunit homolog</fullName>
        <shortName evidence="5">eIF3 p110</shortName>
    </alternativeName>
    <alternativeName>
        <fullName evidence="5">Translation initiation factor eIF3, p110 subunit homolog</fullName>
    </alternativeName>
</protein>
<dbReference type="Proteomes" id="UP001498771">
    <property type="component" value="Unassembled WGS sequence"/>
</dbReference>
<feature type="compositionally biased region" description="Basic and acidic residues" evidence="6">
    <location>
        <begin position="583"/>
        <end position="594"/>
    </location>
</feature>
<dbReference type="GeneID" id="90038575"/>
<dbReference type="InterPro" id="IPR000717">
    <property type="entry name" value="PCI_dom"/>
</dbReference>
<evidence type="ECO:0000313" key="8">
    <source>
        <dbReference type="EMBL" id="KAK7204542.1"/>
    </source>
</evidence>
<evidence type="ECO:0000313" key="9">
    <source>
        <dbReference type="Proteomes" id="UP001498771"/>
    </source>
</evidence>
<evidence type="ECO:0000259" key="7">
    <source>
        <dbReference type="PROSITE" id="PS50250"/>
    </source>
</evidence>
<evidence type="ECO:0000256" key="1">
    <source>
        <dbReference type="ARBA" id="ARBA00022490"/>
    </source>
</evidence>
<gene>
    <name evidence="5" type="primary">TIF32</name>
    <name evidence="8" type="ORF">BZA70DRAFT_281092</name>
</gene>
<evidence type="ECO:0000256" key="3">
    <source>
        <dbReference type="ARBA" id="ARBA00022884"/>
    </source>
</evidence>
<dbReference type="EMBL" id="JBBJBU010000008">
    <property type="protein sequence ID" value="KAK7204542.1"/>
    <property type="molecule type" value="Genomic_DNA"/>
</dbReference>
<organism evidence="8 9">
    <name type="scientific">Myxozyma melibiosi</name>
    <dbReference type="NCBI Taxonomy" id="54550"/>
    <lineage>
        <taxon>Eukaryota</taxon>
        <taxon>Fungi</taxon>
        <taxon>Dikarya</taxon>
        <taxon>Ascomycota</taxon>
        <taxon>Saccharomycotina</taxon>
        <taxon>Lipomycetes</taxon>
        <taxon>Lipomycetales</taxon>
        <taxon>Lipomycetaceae</taxon>
        <taxon>Myxozyma</taxon>
    </lineage>
</organism>
<comment type="subcellular location">
    <subcellularLocation>
        <location evidence="5">Cytoplasm</location>
    </subcellularLocation>
</comment>
<evidence type="ECO:0000256" key="6">
    <source>
        <dbReference type="SAM" id="MobiDB-lite"/>
    </source>
</evidence>
<evidence type="ECO:0000256" key="2">
    <source>
        <dbReference type="ARBA" id="ARBA00022540"/>
    </source>
</evidence>
<dbReference type="SMART" id="SM00088">
    <property type="entry name" value="PINT"/>
    <property type="match status" value="1"/>
</dbReference>
<dbReference type="HAMAP" id="MF_03000">
    <property type="entry name" value="eIF3a"/>
    <property type="match status" value="1"/>
</dbReference>
<keyword evidence="3 5" id="KW-0694">RNA-binding</keyword>
<dbReference type="PANTHER" id="PTHR14005:SF0">
    <property type="entry name" value="EUKARYOTIC TRANSLATION INITIATION FACTOR 3 SUBUNIT A"/>
    <property type="match status" value="1"/>
</dbReference>
<keyword evidence="2 5" id="KW-0396">Initiation factor</keyword>
<keyword evidence="9" id="KW-1185">Reference proteome</keyword>
<keyword evidence="4 5" id="KW-0648">Protein biosynthesis</keyword>
<dbReference type="RefSeq" id="XP_064767575.1">
    <property type="nucleotide sequence ID" value="XM_064913063.1"/>
</dbReference>
<dbReference type="Gene3D" id="1.25.40.860">
    <property type="match status" value="2"/>
</dbReference>
<keyword evidence="1 5" id="KW-0963">Cytoplasm</keyword>
<comment type="caution">
    <text evidence="8">The sequence shown here is derived from an EMBL/GenBank/DDBJ whole genome shotgun (WGS) entry which is preliminary data.</text>
</comment>
<dbReference type="InterPro" id="IPR054711">
    <property type="entry name" value="eIF3a_PCI_TPR-like"/>
</dbReference>
<feature type="domain" description="PCI" evidence="7">
    <location>
        <begin position="315"/>
        <end position="498"/>
    </location>
</feature>
<reference evidence="8 9" key="1">
    <citation type="submission" date="2024-03" db="EMBL/GenBank/DDBJ databases">
        <title>Genome-scale model development and genomic sequencing of the oleaginous clade Lipomyces.</title>
        <authorList>
            <consortium name="Lawrence Berkeley National Laboratory"/>
            <person name="Czajka J.J."/>
            <person name="Han Y."/>
            <person name="Kim J."/>
            <person name="Mondo S.J."/>
            <person name="Hofstad B.A."/>
            <person name="Robles A."/>
            <person name="Haridas S."/>
            <person name="Riley R."/>
            <person name="LaButti K."/>
            <person name="Pangilinan J."/>
            <person name="Andreopoulos W."/>
            <person name="Lipzen A."/>
            <person name="Yan J."/>
            <person name="Wang M."/>
            <person name="Ng V."/>
            <person name="Grigoriev I.V."/>
            <person name="Spatafora J.W."/>
            <person name="Magnuson J.K."/>
            <person name="Baker S.E."/>
            <person name="Pomraning K.R."/>
        </authorList>
    </citation>
    <scope>NUCLEOTIDE SEQUENCE [LARGE SCALE GENOMIC DNA]</scope>
    <source>
        <strain evidence="8 9">Phaff 52-87</strain>
    </source>
</reference>
<evidence type="ECO:0000256" key="4">
    <source>
        <dbReference type="ARBA" id="ARBA00022917"/>
    </source>
</evidence>
<dbReference type="PROSITE" id="PS50250">
    <property type="entry name" value="PCI"/>
    <property type="match status" value="1"/>
</dbReference>
<accession>A0ABR1F405</accession>
<dbReference type="InterPro" id="IPR027512">
    <property type="entry name" value="EIF3A"/>
</dbReference>
<comment type="function">
    <text evidence="5">RNA-binding component of the eukaryotic translation initiation factor 3 (eIF-3) complex, which is involved in protein synthesis of a specialized repertoire of mRNAs and, together with other initiation factors, stimulates binding of mRNA and methionyl-tRNAi to the 40S ribosome. The eIF-3 complex specifically targets and initiates translation of a subset of mRNAs involved in cell proliferation.</text>
</comment>
<comment type="subunit">
    <text evidence="5">Component of the eukaryotic translation initiation factor 3 (eIF-3) complex.</text>
</comment>
<evidence type="ECO:0000256" key="5">
    <source>
        <dbReference type="HAMAP-Rule" id="MF_03000"/>
    </source>
</evidence>
<name>A0ABR1F405_9ASCO</name>
<dbReference type="Gene3D" id="4.10.860.10">
    <property type="entry name" value="UVR domain"/>
    <property type="match status" value="1"/>
</dbReference>
<feature type="region of interest" description="Disordered" evidence="6">
    <location>
        <begin position="583"/>
        <end position="610"/>
    </location>
</feature>
<proteinExistence type="inferred from homology"/>
<sequence>MAPHVRPENVLKRAEELLAVDQAGDALSLLHEIITSKRTRNTPIVSLEPIMLRFVELCVQLRKGKLAKEGLYTYKNVAQNTSVSSIEVVLRRFIDLSKEKVAEAQAQADRIALDTIDDLEASETPESIMLSAVSTEQTKDRTDRAVVTPWLKFLWEVYRTVLEILRNNARLEIMYQSTAIQAFQFCLKFTRKTEFRRLCELLRNHLQSAAKNPSQAHAINLNDPDTLQRHLDTRFAQLSAAVELELWQEAFRSVEDIHTLLTISKRPAKPAMMANYYEKLTKIFLVSDNFLFHAAAASRFYNVRMQTKALTEAEISKTASTVLLSALSIPVISTGRIRAGMIDVDENKPKNARLSGLLNLSKSPSRASLLREALAHGVLARVSPEIRELYTILEVDFHPLAICKKITPILATIAADEEMSRYIAPLHQVILTRLFQQLSQVYDAVKLGFVLKLVDFPEPFAVSRTTIEKFVMNGCKKGELAIRVNHAADSITFESDVYAASKATDAQVTLQPTPSEIIRGELSRVSKSLFAVVNVVDSEYLSTREAAKTAAIERAIVGVDEEHRAALERKELIETRAKEAETILQKREEDESKKRQLKQQQEAAAEQKRLADEMRKREFERVRREQEAIKEQEKRKLAEEIRAAGVKLDADSIESMDTTKLREVQIEQVEKKTKDTQERLRITAKRIDHLERAYRKVEIPLLEQDYEKQKATDLQLHKERHKQTVEQSRERFEYRQLLKKRLGRMVGDYEEFKEKLLH</sequence>